<comment type="caution">
    <text evidence="1">The sequence shown here is derived from an EMBL/GenBank/DDBJ whole genome shotgun (WGS) entry which is preliminary data.</text>
</comment>
<evidence type="ECO:0000313" key="1">
    <source>
        <dbReference type="EMBL" id="MFD2239202.1"/>
    </source>
</evidence>
<dbReference type="RefSeq" id="WP_209738635.1">
    <property type="nucleotide sequence ID" value="NZ_CP072611.1"/>
</dbReference>
<evidence type="ECO:0008006" key="3">
    <source>
        <dbReference type="Google" id="ProtNLM"/>
    </source>
</evidence>
<keyword evidence="2" id="KW-1185">Reference proteome</keyword>
<reference evidence="2" key="1">
    <citation type="journal article" date="2019" name="Int. J. Syst. Evol. Microbiol.">
        <title>The Global Catalogue of Microorganisms (GCM) 10K type strain sequencing project: providing services to taxonomists for standard genome sequencing and annotation.</title>
        <authorList>
            <consortium name="The Broad Institute Genomics Platform"/>
            <consortium name="The Broad Institute Genome Sequencing Center for Infectious Disease"/>
            <person name="Wu L."/>
            <person name="Ma J."/>
        </authorList>
    </citation>
    <scope>NUCLEOTIDE SEQUENCE [LARGE SCALE GENOMIC DNA]</scope>
    <source>
        <strain evidence="2">ZS-35-S2</strain>
    </source>
</reference>
<dbReference type="EMBL" id="JBHUIJ010000027">
    <property type="protein sequence ID" value="MFD2239202.1"/>
    <property type="molecule type" value="Genomic_DNA"/>
</dbReference>
<accession>A0ABW5CQU1</accession>
<dbReference type="PROSITE" id="PS51257">
    <property type="entry name" value="PROKAR_LIPOPROTEIN"/>
    <property type="match status" value="1"/>
</dbReference>
<organism evidence="1 2">
    <name type="scientific">Aureimonas populi</name>
    <dbReference type="NCBI Taxonomy" id="1701758"/>
    <lineage>
        <taxon>Bacteria</taxon>
        <taxon>Pseudomonadati</taxon>
        <taxon>Pseudomonadota</taxon>
        <taxon>Alphaproteobacteria</taxon>
        <taxon>Hyphomicrobiales</taxon>
        <taxon>Aurantimonadaceae</taxon>
        <taxon>Aureimonas</taxon>
    </lineage>
</organism>
<dbReference type="Proteomes" id="UP001597371">
    <property type="component" value="Unassembled WGS sequence"/>
</dbReference>
<name>A0ABW5CQU1_9HYPH</name>
<protein>
    <recommendedName>
        <fullName evidence="3">Entericidin A/B family lipoprotein</fullName>
    </recommendedName>
</protein>
<evidence type="ECO:0000313" key="2">
    <source>
        <dbReference type="Proteomes" id="UP001597371"/>
    </source>
</evidence>
<proteinExistence type="predicted"/>
<gene>
    <name evidence="1" type="ORF">ACFSKQ_17265</name>
</gene>
<sequence length="45" mass="4961">MRPILLFAVLFLSACGMTRTVGVLPQTLDNLERDTAAAREGREAR</sequence>